<dbReference type="InterPro" id="IPR009071">
    <property type="entry name" value="HMG_box_dom"/>
</dbReference>
<proteinExistence type="predicted"/>
<sequence length="101" mass="11705">SSGSKLRNIAPAPQNKPEYDVYHIPRGYEVLLYPTDLLLNLPKIVPLQVVHGVNNCFMAYREQIQHKVLEENPGMNNKLVSVIAAKMWNEESEEVKQFWRE</sequence>
<feature type="non-terminal residue" evidence="2">
    <location>
        <position position="101"/>
    </location>
</feature>
<gene>
    <name evidence="2" type="ORF">DERYTH_LOCUS27856</name>
</gene>
<dbReference type="InterPro" id="IPR036910">
    <property type="entry name" value="HMG_box_dom_sf"/>
</dbReference>
<reference evidence="2" key="1">
    <citation type="submission" date="2021-06" db="EMBL/GenBank/DDBJ databases">
        <authorList>
            <person name="Kallberg Y."/>
            <person name="Tangrot J."/>
            <person name="Rosling A."/>
        </authorList>
    </citation>
    <scope>NUCLEOTIDE SEQUENCE</scope>
    <source>
        <strain evidence="2">MA453B</strain>
    </source>
</reference>
<evidence type="ECO:0000313" key="3">
    <source>
        <dbReference type="Proteomes" id="UP000789405"/>
    </source>
</evidence>
<protein>
    <submittedName>
        <fullName evidence="2">13714_t:CDS:1</fullName>
    </submittedName>
</protein>
<organism evidence="2 3">
    <name type="scientific">Dentiscutata erythropus</name>
    <dbReference type="NCBI Taxonomy" id="1348616"/>
    <lineage>
        <taxon>Eukaryota</taxon>
        <taxon>Fungi</taxon>
        <taxon>Fungi incertae sedis</taxon>
        <taxon>Mucoromycota</taxon>
        <taxon>Glomeromycotina</taxon>
        <taxon>Glomeromycetes</taxon>
        <taxon>Diversisporales</taxon>
        <taxon>Gigasporaceae</taxon>
        <taxon>Dentiscutata</taxon>
    </lineage>
</organism>
<feature type="non-terminal residue" evidence="2">
    <location>
        <position position="1"/>
    </location>
</feature>
<dbReference type="OrthoDB" id="2444582at2759"/>
<dbReference type="Pfam" id="PF00505">
    <property type="entry name" value="HMG_box"/>
    <property type="match status" value="1"/>
</dbReference>
<name>A0A9N9KGH7_9GLOM</name>
<feature type="domain" description="HMG box" evidence="1">
    <location>
        <begin position="55"/>
        <end position="101"/>
    </location>
</feature>
<accession>A0A9N9KGH7</accession>
<evidence type="ECO:0000313" key="2">
    <source>
        <dbReference type="EMBL" id="CAG8825195.1"/>
    </source>
</evidence>
<dbReference type="EMBL" id="CAJVPY010066120">
    <property type="protein sequence ID" value="CAG8825195.1"/>
    <property type="molecule type" value="Genomic_DNA"/>
</dbReference>
<dbReference type="SUPFAM" id="SSF47095">
    <property type="entry name" value="HMG-box"/>
    <property type="match status" value="1"/>
</dbReference>
<comment type="caution">
    <text evidence="2">The sequence shown here is derived from an EMBL/GenBank/DDBJ whole genome shotgun (WGS) entry which is preliminary data.</text>
</comment>
<keyword evidence="3" id="KW-1185">Reference proteome</keyword>
<dbReference type="Gene3D" id="1.10.30.10">
    <property type="entry name" value="High mobility group box domain"/>
    <property type="match status" value="1"/>
</dbReference>
<dbReference type="AlphaFoldDB" id="A0A9N9KGH7"/>
<evidence type="ECO:0000259" key="1">
    <source>
        <dbReference type="Pfam" id="PF00505"/>
    </source>
</evidence>
<dbReference type="Proteomes" id="UP000789405">
    <property type="component" value="Unassembled WGS sequence"/>
</dbReference>